<organism evidence="2 3">
    <name type="scientific">Ceraceosorus bombacis</name>
    <dbReference type="NCBI Taxonomy" id="401625"/>
    <lineage>
        <taxon>Eukaryota</taxon>
        <taxon>Fungi</taxon>
        <taxon>Dikarya</taxon>
        <taxon>Basidiomycota</taxon>
        <taxon>Ustilaginomycotina</taxon>
        <taxon>Exobasidiomycetes</taxon>
        <taxon>Ceraceosorales</taxon>
        <taxon>Ceraceosoraceae</taxon>
        <taxon>Ceraceosorus</taxon>
    </lineage>
</organism>
<name>A0A0P1BAB5_9BASI</name>
<accession>A0A0P1BAB5</accession>
<evidence type="ECO:0000256" key="1">
    <source>
        <dbReference type="SAM" id="MobiDB-lite"/>
    </source>
</evidence>
<keyword evidence="3" id="KW-1185">Reference proteome</keyword>
<proteinExistence type="predicted"/>
<feature type="region of interest" description="Disordered" evidence="1">
    <location>
        <begin position="92"/>
        <end position="141"/>
    </location>
</feature>
<dbReference type="Proteomes" id="UP000054845">
    <property type="component" value="Unassembled WGS sequence"/>
</dbReference>
<feature type="compositionally biased region" description="Basic and acidic residues" evidence="1">
    <location>
        <begin position="102"/>
        <end position="124"/>
    </location>
</feature>
<reference evidence="2 3" key="1">
    <citation type="submission" date="2014-09" db="EMBL/GenBank/DDBJ databases">
        <authorList>
            <person name="Magalhaes I.L.F."/>
            <person name="Oliveira U."/>
            <person name="Santos F.R."/>
            <person name="Vidigal T.H.D.A."/>
            <person name="Brescovit A.D."/>
            <person name="Santos A.J."/>
        </authorList>
    </citation>
    <scope>NUCLEOTIDE SEQUENCE [LARGE SCALE GENOMIC DNA]</scope>
</reference>
<feature type="compositionally biased region" description="Basic residues" evidence="1">
    <location>
        <begin position="92"/>
        <end position="101"/>
    </location>
</feature>
<evidence type="ECO:0000313" key="3">
    <source>
        <dbReference type="Proteomes" id="UP000054845"/>
    </source>
</evidence>
<dbReference type="AlphaFoldDB" id="A0A0P1BAB5"/>
<evidence type="ECO:0000313" key="2">
    <source>
        <dbReference type="EMBL" id="CEH12307.1"/>
    </source>
</evidence>
<feature type="compositionally biased region" description="Polar residues" evidence="1">
    <location>
        <begin position="128"/>
        <end position="141"/>
    </location>
</feature>
<dbReference type="EMBL" id="CCYA01000149">
    <property type="protein sequence ID" value="CEH12307.1"/>
    <property type="molecule type" value="Genomic_DNA"/>
</dbReference>
<protein>
    <submittedName>
        <fullName evidence="2">Uncharacterized protein</fullName>
    </submittedName>
</protein>
<sequence>MTFMGVLLACSLAKNPTLQSFFFHSLAPLIWWLRNATSSPSHAGHCSSLKGSKPPTFFEQVQRSRAKFGIVASVQGYACSSAEYAASQHIQKRKTKIHVTSRRMEGGNQDDMRYGADGRPKREGNCAGSKQPSSARLGSGA</sequence>